<keyword evidence="2" id="KW-0479">Metal-binding</keyword>
<dbReference type="PANTHER" id="PTHR45953:SF1">
    <property type="entry name" value="IDURONATE 2-SULFATASE"/>
    <property type="match status" value="1"/>
</dbReference>
<comment type="caution">
    <text evidence="5">The sequence shown here is derived from an EMBL/GenBank/DDBJ whole genome shotgun (WGS) entry which is preliminary data.</text>
</comment>
<evidence type="ECO:0000256" key="3">
    <source>
        <dbReference type="ARBA" id="ARBA00022801"/>
    </source>
</evidence>
<dbReference type="Gene3D" id="3.40.720.10">
    <property type="entry name" value="Alkaline Phosphatase, subunit A"/>
    <property type="match status" value="1"/>
</dbReference>
<dbReference type="Pfam" id="PF00884">
    <property type="entry name" value="Sulfatase"/>
    <property type="match status" value="1"/>
</dbReference>
<gene>
    <name evidence="5" type="ORF">EA472_04485</name>
</gene>
<dbReference type="OrthoDB" id="3164at2157"/>
<dbReference type="InterPro" id="IPR000917">
    <property type="entry name" value="Sulfatase_N"/>
</dbReference>
<evidence type="ECO:0000313" key="6">
    <source>
        <dbReference type="Proteomes" id="UP000281431"/>
    </source>
</evidence>
<dbReference type="Proteomes" id="UP000281431">
    <property type="component" value="Unassembled WGS sequence"/>
</dbReference>
<dbReference type="PROSITE" id="PS00523">
    <property type="entry name" value="SULFATASE_1"/>
    <property type="match status" value="1"/>
</dbReference>
<reference evidence="5 6" key="1">
    <citation type="submission" date="2018-10" db="EMBL/GenBank/DDBJ databases">
        <title>Natrarchaeobius chitinivorans gen. nov., sp. nov., and Natrarchaeobius haloalkaliphilus sp. nov., alkaliphilic, chitin-utilizing haloarchaea from hypersaline alkaline lakes.</title>
        <authorList>
            <person name="Sorokin D.Y."/>
            <person name="Elcheninov A.G."/>
            <person name="Kostrikina N.A."/>
            <person name="Bale N.J."/>
            <person name="Sinninghe Damste J.S."/>
            <person name="Khijniak T.V."/>
            <person name="Kublanov I.V."/>
            <person name="Toshchakov S.V."/>
        </authorList>
    </citation>
    <scope>NUCLEOTIDE SEQUENCE [LARGE SCALE GENOMIC DNA]</scope>
    <source>
        <strain evidence="5 6">AArcht7</strain>
    </source>
</reference>
<dbReference type="InterPro" id="IPR024607">
    <property type="entry name" value="Sulfatase_CS"/>
</dbReference>
<dbReference type="SUPFAM" id="SSF53649">
    <property type="entry name" value="Alkaline phosphatase-like"/>
    <property type="match status" value="1"/>
</dbReference>
<dbReference type="InterPro" id="IPR017850">
    <property type="entry name" value="Alkaline_phosphatase_core_sf"/>
</dbReference>
<dbReference type="AlphaFoldDB" id="A0A3N6MX21"/>
<dbReference type="PANTHER" id="PTHR45953">
    <property type="entry name" value="IDURONATE 2-SULFATASE"/>
    <property type="match status" value="1"/>
</dbReference>
<sequence length="466" mass="51997">MTDRPNILVFNPDQQRPDGLGCYGGAPATPTIDELASNGRRFTSAFATSPLCSPSRASMFTGLYPHEHGVYGNDVPLPENNTTFVELLADVGYRTELIGKWHLGVPVDRHTGTLWRDAPPGFDSMATALEHDVPPGEEPDYLRYLKREGVVDTDADETAWRDVPDSSVPVGRSAIPAEHHFTTWLVDRAIEFLDSHDDESPFYLQLSGFYPHFPIAPPAPYDRMYDPDAIELPESRTLESFEDKPSLETATVARSDYEEFSEDDLRAAWALTYGLCTHIDTQLGRLLEALCDRNLFEDTVVVYVSDHGEMLGNHGLLWKGPFMYDDVLRVPLLVSHPSIESGETDSLVSLADLPPTLAELAGCSFPAETPGQSFAPILFGERSDHRSTVYAEYLTDESTFGANPDHPIFMVRGKRYKYAVTDGQGEVLYDLDDRPAEIHNRATDPDYRAVKRSVRTRLDRIRPSAV</sequence>
<dbReference type="EMBL" id="REFZ01000002">
    <property type="protein sequence ID" value="RQH02561.1"/>
    <property type="molecule type" value="Genomic_DNA"/>
</dbReference>
<dbReference type="GO" id="GO:0008484">
    <property type="term" value="F:sulfuric ester hydrolase activity"/>
    <property type="evidence" value="ECO:0007669"/>
    <property type="project" value="TreeGrafter"/>
</dbReference>
<dbReference type="PROSITE" id="PS00149">
    <property type="entry name" value="SULFATASE_2"/>
    <property type="match status" value="1"/>
</dbReference>
<name>A0A3N6MX21_NATCH</name>
<accession>A0A3N6MX21</accession>
<organism evidence="5 6">
    <name type="scientific">Natrarchaeobius chitinivorans</name>
    <dbReference type="NCBI Taxonomy" id="1679083"/>
    <lineage>
        <taxon>Archaea</taxon>
        <taxon>Methanobacteriati</taxon>
        <taxon>Methanobacteriota</taxon>
        <taxon>Stenosarchaea group</taxon>
        <taxon>Halobacteria</taxon>
        <taxon>Halobacteriales</taxon>
        <taxon>Natrialbaceae</taxon>
        <taxon>Natrarchaeobius</taxon>
    </lineage>
</organism>
<keyword evidence="3" id="KW-0378">Hydrolase</keyword>
<evidence type="ECO:0000256" key="1">
    <source>
        <dbReference type="ARBA" id="ARBA00008779"/>
    </source>
</evidence>
<evidence type="ECO:0000259" key="4">
    <source>
        <dbReference type="Pfam" id="PF00884"/>
    </source>
</evidence>
<dbReference type="GO" id="GO:0005737">
    <property type="term" value="C:cytoplasm"/>
    <property type="evidence" value="ECO:0007669"/>
    <property type="project" value="TreeGrafter"/>
</dbReference>
<keyword evidence="6" id="KW-1185">Reference proteome</keyword>
<proteinExistence type="inferred from homology"/>
<comment type="similarity">
    <text evidence="1">Belongs to the sulfatase family.</text>
</comment>
<evidence type="ECO:0000256" key="2">
    <source>
        <dbReference type="ARBA" id="ARBA00022723"/>
    </source>
</evidence>
<feature type="domain" description="Sulfatase N-terminal" evidence="4">
    <location>
        <begin position="5"/>
        <end position="362"/>
    </location>
</feature>
<evidence type="ECO:0000313" key="5">
    <source>
        <dbReference type="EMBL" id="RQH02561.1"/>
    </source>
</evidence>
<protein>
    <recommendedName>
        <fullName evidence="4">Sulfatase N-terminal domain-containing protein</fullName>
    </recommendedName>
</protein>
<dbReference type="GO" id="GO:0046872">
    <property type="term" value="F:metal ion binding"/>
    <property type="evidence" value="ECO:0007669"/>
    <property type="project" value="UniProtKB-KW"/>
</dbReference>